<evidence type="ECO:0000313" key="1">
    <source>
        <dbReference type="EnsemblMetazoa" id="tetur09g03090.1"/>
    </source>
</evidence>
<proteinExistence type="predicted"/>
<reference evidence="1" key="2">
    <citation type="submission" date="2015-06" db="UniProtKB">
        <authorList>
            <consortium name="EnsemblMetazoa"/>
        </authorList>
    </citation>
    <scope>IDENTIFICATION</scope>
</reference>
<dbReference type="AlphaFoldDB" id="T1KDI9"/>
<dbReference type="Proteomes" id="UP000015104">
    <property type="component" value="Unassembled WGS sequence"/>
</dbReference>
<organism evidence="1 2">
    <name type="scientific">Tetranychus urticae</name>
    <name type="common">Two-spotted spider mite</name>
    <dbReference type="NCBI Taxonomy" id="32264"/>
    <lineage>
        <taxon>Eukaryota</taxon>
        <taxon>Metazoa</taxon>
        <taxon>Ecdysozoa</taxon>
        <taxon>Arthropoda</taxon>
        <taxon>Chelicerata</taxon>
        <taxon>Arachnida</taxon>
        <taxon>Acari</taxon>
        <taxon>Acariformes</taxon>
        <taxon>Trombidiformes</taxon>
        <taxon>Prostigmata</taxon>
        <taxon>Eleutherengona</taxon>
        <taxon>Raphignathae</taxon>
        <taxon>Tetranychoidea</taxon>
        <taxon>Tetranychidae</taxon>
        <taxon>Tetranychus</taxon>
    </lineage>
</organism>
<dbReference type="EMBL" id="CAEY01002017">
    <property type="status" value="NOT_ANNOTATED_CDS"/>
    <property type="molecule type" value="Genomic_DNA"/>
</dbReference>
<accession>T1KDI9</accession>
<dbReference type="HOGENOM" id="CLU_3411007_0_0_1"/>
<sequence length="29" mass="3449">MTLHPREKKVEPKLIQRELSLWTSQLVST</sequence>
<dbReference type="EnsemblMetazoa" id="tetur09g03090.1">
    <property type="protein sequence ID" value="tetur09g03090.1"/>
    <property type="gene ID" value="tetur09g03090"/>
</dbReference>
<reference evidence="2" key="1">
    <citation type="submission" date="2011-08" db="EMBL/GenBank/DDBJ databases">
        <authorList>
            <person name="Rombauts S."/>
        </authorList>
    </citation>
    <scope>NUCLEOTIDE SEQUENCE</scope>
    <source>
        <strain evidence="2">London</strain>
    </source>
</reference>
<evidence type="ECO:0000313" key="2">
    <source>
        <dbReference type="Proteomes" id="UP000015104"/>
    </source>
</evidence>
<name>T1KDI9_TETUR</name>
<protein>
    <submittedName>
        <fullName evidence="1">Uncharacterized protein</fullName>
    </submittedName>
</protein>
<keyword evidence="2" id="KW-1185">Reference proteome</keyword>